<accession>A0AAW1UZF4</accession>
<organism evidence="1 2">
    <name type="scientific">Henosepilachna vigintioctopunctata</name>
    <dbReference type="NCBI Taxonomy" id="420089"/>
    <lineage>
        <taxon>Eukaryota</taxon>
        <taxon>Metazoa</taxon>
        <taxon>Ecdysozoa</taxon>
        <taxon>Arthropoda</taxon>
        <taxon>Hexapoda</taxon>
        <taxon>Insecta</taxon>
        <taxon>Pterygota</taxon>
        <taxon>Neoptera</taxon>
        <taxon>Endopterygota</taxon>
        <taxon>Coleoptera</taxon>
        <taxon>Polyphaga</taxon>
        <taxon>Cucujiformia</taxon>
        <taxon>Coccinelloidea</taxon>
        <taxon>Coccinellidae</taxon>
        <taxon>Epilachninae</taxon>
        <taxon>Epilachnini</taxon>
        <taxon>Henosepilachna</taxon>
    </lineage>
</organism>
<proteinExistence type="predicted"/>
<evidence type="ECO:0000313" key="2">
    <source>
        <dbReference type="Proteomes" id="UP001431783"/>
    </source>
</evidence>
<evidence type="ECO:0000313" key="1">
    <source>
        <dbReference type="EMBL" id="KAK9886266.1"/>
    </source>
</evidence>
<reference evidence="1 2" key="1">
    <citation type="submission" date="2023-03" db="EMBL/GenBank/DDBJ databases">
        <title>Genome insight into feeding habits of ladybird beetles.</title>
        <authorList>
            <person name="Li H.-S."/>
            <person name="Huang Y.-H."/>
            <person name="Pang H."/>
        </authorList>
    </citation>
    <scope>NUCLEOTIDE SEQUENCE [LARGE SCALE GENOMIC DNA]</scope>
    <source>
        <strain evidence="1">SYSU_2023b</strain>
        <tissue evidence="1">Whole body</tissue>
    </source>
</reference>
<protein>
    <submittedName>
        <fullName evidence="1">Uncharacterized protein</fullName>
    </submittedName>
</protein>
<sequence>MQKRLQIPTLQTGLRDSITAILNMPGISISASTHETDQREDTVNLPIAKKGKFVQFAPPQSEEENEKELLHQVQKIHVWRAQT</sequence>
<dbReference type="AlphaFoldDB" id="A0AAW1UZF4"/>
<dbReference type="EMBL" id="JARQZJ010000099">
    <property type="protein sequence ID" value="KAK9886266.1"/>
    <property type="molecule type" value="Genomic_DNA"/>
</dbReference>
<gene>
    <name evidence="1" type="ORF">WA026_015777</name>
</gene>
<keyword evidence="2" id="KW-1185">Reference proteome</keyword>
<name>A0AAW1UZF4_9CUCU</name>
<dbReference type="Proteomes" id="UP001431783">
    <property type="component" value="Unassembled WGS sequence"/>
</dbReference>
<comment type="caution">
    <text evidence="1">The sequence shown here is derived from an EMBL/GenBank/DDBJ whole genome shotgun (WGS) entry which is preliminary data.</text>
</comment>